<keyword evidence="9 12" id="KW-0201">Cytochrome c-type biogenesis</keyword>
<dbReference type="NCBIfam" id="TIGR03141">
    <property type="entry name" value="cytochro_ccmD"/>
    <property type="match status" value="1"/>
</dbReference>
<sequence>MSEYFAMGGYAAFVWPSYGVAAILLVVLFLLSARRLRAAERALDGKDGPEDSMDPGA</sequence>
<evidence type="ECO:0000256" key="5">
    <source>
        <dbReference type="ARBA" id="ARBA00022448"/>
    </source>
</evidence>
<keyword evidence="10 12" id="KW-1133">Transmembrane helix</keyword>
<dbReference type="RefSeq" id="WP_379955976.1">
    <property type="nucleotide sequence ID" value="NZ_JAUYVI010000004.1"/>
</dbReference>
<dbReference type="EMBL" id="JAUYVI010000004">
    <property type="protein sequence ID" value="MDQ7248496.1"/>
    <property type="molecule type" value="Genomic_DNA"/>
</dbReference>
<keyword evidence="14" id="KW-1185">Reference proteome</keyword>
<comment type="similarity">
    <text evidence="3 12">Belongs to the CcmD/CycX/HelD family.</text>
</comment>
<comment type="subcellular location">
    <subcellularLocation>
        <location evidence="2 12">Cell inner membrane</location>
        <topology evidence="2 12">Single-pass membrane protein</topology>
    </subcellularLocation>
</comment>
<organism evidence="13 14">
    <name type="scientific">Dongia sedimenti</name>
    <dbReference type="NCBI Taxonomy" id="3064282"/>
    <lineage>
        <taxon>Bacteria</taxon>
        <taxon>Pseudomonadati</taxon>
        <taxon>Pseudomonadota</taxon>
        <taxon>Alphaproteobacteria</taxon>
        <taxon>Rhodospirillales</taxon>
        <taxon>Dongiaceae</taxon>
        <taxon>Dongia</taxon>
    </lineage>
</organism>
<evidence type="ECO:0000256" key="6">
    <source>
        <dbReference type="ARBA" id="ARBA00022475"/>
    </source>
</evidence>
<evidence type="ECO:0000256" key="4">
    <source>
        <dbReference type="ARBA" id="ARBA00016461"/>
    </source>
</evidence>
<evidence type="ECO:0000256" key="12">
    <source>
        <dbReference type="RuleBase" id="RU363101"/>
    </source>
</evidence>
<dbReference type="Proteomes" id="UP001230156">
    <property type="component" value="Unassembled WGS sequence"/>
</dbReference>
<comment type="caution">
    <text evidence="13">The sequence shown here is derived from an EMBL/GenBank/DDBJ whole genome shotgun (WGS) entry which is preliminary data.</text>
</comment>
<dbReference type="InterPro" id="IPR007078">
    <property type="entry name" value="Haem_export_protD_CcmD"/>
</dbReference>
<evidence type="ECO:0000256" key="1">
    <source>
        <dbReference type="ARBA" id="ARBA00002442"/>
    </source>
</evidence>
<gene>
    <name evidence="13" type="primary">ccmD</name>
    <name evidence="13" type="ORF">Q8A70_12500</name>
</gene>
<dbReference type="Pfam" id="PF04995">
    <property type="entry name" value="CcmD"/>
    <property type="match status" value="1"/>
</dbReference>
<evidence type="ECO:0000256" key="9">
    <source>
        <dbReference type="ARBA" id="ARBA00022748"/>
    </source>
</evidence>
<keyword evidence="11 12" id="KW-0472">Membrane</keyword>
<reference evidence="14" key="1">
    <citation type="submission" date="2023-08" db="EMBL/GenBank/DDBJ databases">
        <title>Rhodospirillaceae gen. nov., a novel taxon isolated from the Yangtze River Yuezi River estuary sludge.</title>
        <authorList>
            <person name="Ruan L."/>
        </authorList>
    </citation>
    <scope>NUCLEOTIDE SEQUENCE [LARGE SCALE GENOMIC DNA]</scope>
    <source>
        <strain evidence="14">R-7</strain>
    </source>
</reference>
<evidence type="ECO:0000256" key="8">
    <source>
        <dbReference type="ARBA" id="ARBA00022692"/>
    </source>
</evidence>
<evidence type="ECO:0000256" key="2">
    <source>
        <dbReference type="ARBA" id="ARBA00004377"/>
    </source>
</evidence>
<evidence type="ECO:0000256" key="3">
    <source>
        <dbReference type="ARBA" id="ARBA00008741"/>
    </source>
</evidence>
<proteinExistence type="inferred from homology"/>
<evidence type="ECO:0000313" key="13">
    <source>
        <dbReference type="EMBL" id="MDQ7248496.1"/>
    </source>
</evidence>
<evidence type="ECO:0000256" key="11">
    <source>
        <dbReference type="ARBA" id="ARBA00023136"/>
    </source>
</evidence>
<comment type="function">
    <text evidence="1 12">Required for the export of heme to the periplasm for the biogenesis of c-type cytochromes.</text>
</comment>
<feature type="transmembrane region" description="Helical" evidence="12">
    <location>
        <begin position="12"/>
        <end position="31"/>
    </location>
</feature>
<evidence type="ECO:0000313" key="14">
    <source>
        <dbReference type="Proteomes" id="UP001230156"/>
    </source>
</evidence>
<protein>
    <recommendedName>
        <fullName evidence="4 12">Heme exporter protein D</fullName>
    </recommendedName>
</protein>
<evidence type="ECO:0000256" key="10">
    <source>
        <dbReference type="ARBA" id="ARBA00022989"/>
    </source>
</evidence>
<keyword evidence="6 12" id="KW-1003">Cell membrane</keyword>
<keyword evidence="5 12" id="KW-0813">Transport</keyword>
<keyword evidence="7 12" id="KW-0997">Cell inner membrane</keyword>
<accession>A0ABU0YL99</accession>
<evidence type="ECO:0000256" key="7">
    <source>
        <dbReference type="ARBA" id="ARBA00022519"/>
    </source>
</evidence>
<name>A0ABU0YL99_9PROT</name>
<keyword evidence="8 12" id="KW-0812">Transmembrane</keyword>